<evidence type="ECO:0000313" key="3">
    <source>
        <dbReference type="Proteomes" id="UP000215914"/>
    </source>
</evidence>
<feature type="compositionally biased region" description="Acidic residues" evidence="1">
    <location>
        <begin position="168"/>
        <end position="178"/>
    </location>
</feature>
<dbReference type="EMBL" id="CM007897">
    <property type="protein sequence ID" value="OTG18205.1"/>
    <property type="molecule type" value="Genomic_DNA"/>
</dbReference>
<evidence type="ECO:0000313" key="2">
    <source>
        <dbReference type="EMBL" id="OTG18205.1"/>
    </source>
</evidence>
<feature type="region of interest" description="Disordered" evidence="1">
    <location>
        <begin position="253"/>
        <end position="272"/>
    </location>
</feature>
<dbReference type="GO" id="GO:0005886">
    <property type="term" value="C:plasma membrane"/>
    <property type="evidence" value="ECO:0000318"/>
    <property type="project" value="GO_Central"/>
</dbReference>
<gene>
    <name evidence="2" type="ORF">HannXRQ_Chr08g0220551</name>
</gene>
<dbReference type="InterPro" id="IPR008004">
    <property type="entry name" value="OCTOPUS-like"/>
</dbReference>
<organism evidence="2 3">
    <name type="scientific">Helianthus annuus</name>
    <name type="common">Common sunflower</name>
    <dbReference type="NCBI Taxonomy" id="4232"/>
    <lineage>
        <taxon>Eukaryota</taxon>
        <taxon>Viridiplantae</taxon>
        <taxon>Streptophyta</taxon>
        <taxon>Embryophyta</taxon>
        <taxon>Tracheophyta</taxon>
        <taxon>Spermatophyta</taxon>
        <taxon>Magnoliopsida</taxon>
        <taxon>eudicotyledons</taxon>
        <taxon>Gunneridae</taxon>
        <taxon>Pentapetalae</taxon>
        <taxon>asterids</taxon>
        <taxon>campanulids</taxon>
        <taxon>Asterales</taxon>
        <taxon>Asteraceae</taxon>
        <taxon>Asteroideae</taxon>
        <taxon>Heliantheae alliance</taxon>
        <taxon>Heliantheae</taxon>
        <taxon>Helianthus</taxon>
    </lineage>
</organism>
<proteinExistence type="predicted"/>
<keyword evidence="3" id="KW-1185">Reference proteome</keyword>
<name>A0A251U4F3_HELAN</name>
<accession>A0A251U4F3</accession>
<feature type="region of interest" description="Disordered" evidence="1">
    <location>
        <begin position="367"/>
        <end position="397"/>
    </location>
</feature>
<sequence length="618" mass="69843">MNPTTDQLPPPPPQLPLQPPRSSFSCDRHPDENFSGFCPLCLCERLHTLDQSANPTAVASSSSRRNSTSSATTTTAAVIKSLFKLPSSSNENSKNKNKNLEFIPELRRTKSFSASKNEGLLGVFEPQRKSCDVRGRSTLCSLFSIDDKDENKPRLLFAKQQITVPESKEEEEEEEEEVQICTDQDDPHVNNSEHNIVEQSNEIEELEETTEEEEELKTMQDHIDLDSHSKKPDFRSNFWSAASNLGKKWQKWRRKPKKSEYSNGNGVVSSSRLPVEKPISRQYRETKSEIADYGFGRRSCDIDPRFSLDAGRISYDDPRHSFDEPRASWDGYIIGRTFPRLPPMVEDVPVVPVPHSDMQVSVEQPGITDEAIPGGSIQTREYYTDSSSKRRKSLDRSNSIRKMAAAVVAEMDETKAMAATPVSNAKVSPATIDYSYGNLGMRFPSIGGERELARDSNASSLIDDCSETFELGLRDNVGDKKDGKKSRRWRWKLWGFIHRRGGDRNDEENGFGRGNGVERSYSESWQETGMNNRLFRSNSTVSWRNGSYSKKSNCEVNGKGRRIGGDEFVLERNRSAKYSPNHADSGLLRFYLTPLRGSRRSKPISNSNPVSRNMNRVH</sequence>
<feature type="compositionally biased region" description="Pro residues" evidence="1">
    <location>
        <begin position="8"/>
        <end position="19"/>
    </location>
</feature>
<dbReference type="Proteomes" id="UP000215914">
    <property type="component" value="Chromosome 8"/>
</dbReference>
<feature type="region of interest" description="Disordered" evidence="1">
    <location>
        <begin position="1"/>
        <end position="28"/>
    </location>
</feature>
<reference evidence="3" key="1">
    <citation type="journal article" date="2017" name="Nature">
        <title>The sunflower genome provides insights into oil metabolism, flowering and Asterid evolution.</title>
        <authorList>
            <person name="Badouin H."/>
            <person name="Gouzy J."/>
            <person name="Grassa C.J."/>
            <person name="Murat F."/>
            <person name="Staton S.E."/>
            <person name="Cottret L."/>
            <person name="Lelandais-Briere C."/>
            <person name="Owens G.L."/>
            <person name="Carrere S."/>
            <person name="Mayjonade B."/>
            <person name="Legrand L."/>
            <person name="Gill N."/>
            <person name="Kane N.C."/>
            <person name="Bowers J.E."/>
            <person name="Hubner S."/>
            <person name="Bellec A."/>
            <person name="Berard A."/>
            <person name="Berges H."/>
            <person name="Blanchet N."/>
            <person name="Boniface M.C."/>
            <person name="Brunel D."/>
            <person name="Catrice O."/>
            <person name="Chaidir N."/>
            <person name="Claudel C."/>
            <person name="Donnadieu C."/>
            <person name="Faraut T."/>
            <person name="Fievet G."/>
            <person name="Helmstetter N."/>
            <person name="King M."/>
            <person name="Knapp S.J."/>
            <person name="Lai Z."/>
            <person name="Le Paslier M.C."/>
            <person name="Lippi Y."/>
            <person name="Lorenzon L."/>
            <person name="Mandel J.R."/>
            <person name="Marage G."/>
            <person name="Marchand G."/>
            <person name="Marquand E."/>
            <person name="Bret-Mestries E."/>
            <person name="Morien E."/>
            <person name="Nambeesan S."/>
            <person name="Nguyen T."/>
            <person name="Pegot-Espagnet P."/>
            <person name="Pouilly N."/>
            <person name="Raftis F."/>
            <person name="Sallet E."/>
            <person name="Schiex T."/>
            <person name="Thomas J."/>
            <person name="Vandecasteele C."/>
            <person name="Vares D."/>
            <person name="Vear F."/>
            <person name="Vautrin S."/>
            <person name="Crespi M."/>
            <person name="Mangin B."/>
            <person name="Burke J.M."/>
            <person name="Salse J."/>
            <person name="Munos S."/>
            <person name="Vincourt P."/>
            <person name="Rieseberg L.H."/>
            <person name="Langlade N.B."/>
        </authorList>
    </citation>
    <scope>NUCLEOTIDE SEQUENCE [LARGE SCALE GENOMIC DNA]</scope>
    <source>
        <strain evidence="3">cv. SF193</strain>
    </source>
</reference>
<feature type="compositionally biased region" description="Polar residues" evidence="1">
    <location>
        <begin position="261"/>
        <end position="272"/>
    </location>
</feature>
<feature type="region of interest" description="Disordered" evidence="1">
    <location>
        <begin position="598"/>
        <end position="618"/>
    </location>
</feature>
<dbReference type="PANTHER" id="PTHR31659">
    <property type="entry name" value="PROTEIN: UPF0503-LIKE PROTEIN, PUTATIVE (DUF740)-RELATED"/>
    <property type="match status" value="1"/>
</dbReference>
<dbReference type="PANTHER" id="PTHR31659:SF9">
    <property type="entry name" value="PROTEIN: UPF0503-LIKE PROTEIN, PUTATIVE (DUF740)-RELATED"/>
    <property type="match status" value="1"/>
</dbReference>
<protein>
    <submittedName>
        <fullName evidence="2">Uncharacterized protein</fullName>
    </submittedName>
</protein>
<dbReference type="InParanoid" id="A0A251U4F3"/>
<dbReference type="Pfam" id="PF05340">
    <property type="entry name" value="DUF740"/>
    <property type="match status" value="1"/>
</dbReference>
<evidence type="ECO:0000256" key="1">
    <source>
        <dbReference type="SAM" id="MobiDB-lite"/>
    </source>
</evidence>
<dbReference type="FunCoup" id="A0A251U4F3">
    <property type="interactions" value="471"/>
</dbReference>
<dbReference type="AlphaFoldDB" id="A0A251U4F3"/>
<dbReference type="OMA" id="SPGHADN"/>
<feature type="region of interest" description="Disordered" evidence="1">
    <location>
        <begin position="164"/>
        <end position="192"/>
    </location>
</feature>
<feature type="compositionally biased region" description="Polar residues" evidence="1">
    <location>
        <begin position="603"/>
        <end position="618"/>
    </location>
</feature>